<keyword evidence="6" id="KW-0539">Nucleus</keyword>
<dbReference type="SUPFAM" id="SSF50978">
    <property type="entry name" value="WD40 repeat-like"/>
    <property type="match status" value="1"/>
</dbReference>
<dbReference type="OrthoDB" id="538223at2759"/>
<dbReference type="PANTHER" id="PTHR22848">
    <property type="entry name" value="WD40 REPEAT PROTEIN"/>
    <property type="match status" value="1"/>
</dbReference>
<reference evidence="11 12" key="1">
    <citation type="journal article" date="2015" name="Genome Biol. Evol.">
        <title>Phylogenomic analyses indicate that early fungi evolved digesting cell walls of algal ancestors of land plants.</title>
        <authorList>
            <person name="Chang Y."/>
            <person name="Wang S."/>
            <person name="Sekimoto S."/>
            <person name="Aerts A.L."/>
            <person name="Choi C."/>
            <person name="Clum A."/>
            <person name="LaButti K.M."/>
            <person name="Lindquist E.A."/>
            <person name="Yee Ngan C."/>
            <person name="Ohm R.A."/>
            <person name="Salamov A.A."/>
            <person name="Grigoriev I.V."/>
            <person name="Spatafora J.W."/>
            <person name="Berbee M.L."/>
        </authorList>
    </citation>
    <scope>NUCLEOTIDE SEQUENCE [LARGE SCALE GENOMIC DNA]</scope>
    <source>
        <strain evidence="11 12">NRRL 28638</strain>
    </source>
</reference>
<dbReference type="STRING" id="796925.A0A137PGJ9"/>
<evidence type="ECO:0000256" key="1">
    <source>
        <dbReference type="ARBA" id="ARBA00004324"/>
    </source>
</evidence>
<evidence type="ECO:0000256" key="9">
    <source>
        <dbReference type="PROSITE-ProRule" id="PRU00221"/>
    </source>
</evidence>
<dbReference type="PROSITE" id="PS50294">
    <property type="entry name" value="WD_REPEATS_REGION"/>
    <property type="match status" value="2"/>
</dbReference>
<dbReference type="GO" id="GO:0000398">
    <property type="term" value="P:mRNA splicing, via spliceosome"/>
    <property type="evidence" value="ECO:0007669"/>
    <property type="project" value="InterPro"/>
</dbReference>
<feature type="repeat" description="WD" evidence="9">
    <location>
        <begin position="305"/>
        <end position="347"/>
    </location>
</feature>
<name>A0A137PGJ9_CONC2</name>
<feature type="repeat" description="WD" evidence="9">
    <location>
        <begin position="231"/>
        <end position="253"/>
    </location>
</feature>
<evidence type="ECO:0000256" key="6">
    <source>
        <dbReference type="ARBA" id="ARBA00023242"/>
    </source>
</evidence>
<dbReference type="EMBL" id="KQ964427">
    <property type="protein sequence ID" value="KXN74126.1"/>
    <property type="molecule type" value="Genomic_DNA"/>
</dbReference>
<dbReference type="InterPro" id="IPR020472">
    <property type="entry name" value="WD40_PAC1"/>
</dbReference>
<protein>
    <recommendedName>
        <fullName evidence="8">WD40 repeat-containing protein SMU1</fullName>
    </recommendedName>
</protein>
<keyword evidence="12" id="KW-1185">Reference proteome</keyword>
<feature type="repeat" description="WD" evidence="9">
    <location>
        <begin position="348"/>
        <end position="389"/>
    </location>
</feature>
<evidence type="ECO:0000256" key="2">
    <source>
        <dbReference type="ARBA" id="ARBA00022574"/>
    </source>
</evidence>
<dbReference type="Pfam" id="PF17814">
    <property type="entry name" value="LisH_TPL"/>
    <property type="match status" value="1"/>
</dbReference>
<dbReference type="PRINTS" id="PR00320">
    <property type="entry name" value="GPROTEINBRPT"/>
</dbReference>
<feature type="domain" description="TPL/SMU1 LisH-like dimerisation" evidence="10">
    <location>
        <begin position="10"/>
        <end position="36"/>
    </location>
</feature>
<dbReference type="Pfam" id="PF00400">
    <property type="entry name" value="WD40"/>
    <property type="match status" value="3"/>
</dbReference>
<evidence type="ECO:0000259" key="10">
    <source>
        <dbReference type="Pfam" id="PF17814"/>
    </source>
</evidence>
<dbReference type="InterPro" id="IPR054532">
    <property type="entry name" value="TPL_SMU1_LisH-like"/>
</dbReference>
<keyword evidence="4" id="KW-0677">Repeat</keyword>
<keyword evidence="5" id="KW-0508">mRNA splicing</keyword>
<evidence type="ECO:0000256" key="8">
    <source>
        <dbReference type="ARBA" id="ARBA00026184"/>
    </source>
</evidence>
<dbReference type="PROSITE" id="PS00678">
    <property type="entry name" value="WD_REPEATS_1"/>
    <property type="match status" value="1"/>
</dbReference>
<dbReference type="Proteomes" id="UP000070444">
    <property type="component" value="Unassembled WGS sequence"/>
</dbReference>
<dbReference type="InterPro" id="IPR045184">
    <property type="entry name" value="SMU1"/>
</dbReference>
<dbReference type="PROSITE" id="PS50082">
    <property type="entry name" value="WD_REPEATS_2"/>
    <property type="match status" value="4"/>
</dbReference>
<accession>A0A137PGJ9</accession>
<dbReference type="PROSITE" id="PS50896">
    <property type="entry name" value="LISH"/>
    <property type="match status" value="1"/>
</dbReference>
<dbReference type="Gene3D" id="2.130.10.10">
    <property type="entry name" value="YVTN repeat-like/Quinoprotein amine dehydrogenase"/>
    <property type="match status" value="1"/>
</dbReference>
<comment type="similarity">
    <text evidence="7">Belongs to the WD repeat SMU1 family.</text>
</comment>
<evidence type="ECO:0000256" key="7">
    <source>
        <dbReference type="ARBA" id="ARBA00025801"/>
    </source>
</evidence>
<dbReference type="InterPro" id="IPR006594">
    <property type="entry name" value="LisH"/>
</dbReference>
<dbReference type="AlphaFoldDB" id="A0A137PGJ9"/>
<evidence type="ECO:0000256" key="4">
    <source>
        <dbReference type="ARBA" id="ARBA00022737"/>
    </source>
</evidence>
<proteinExistence type="inferred from homology"/>
<dbReference type="OMA" id="MMKQQEP"/>
<evidence type="ECO:0000313" key="12">
    <source>
        <dbReference type="Proteomes" id="UP000070444"/>
    </source>
</evidence>
<sequence>MENLEIDRTDVIKLIQQFLKENHLISSLKALETETQIKLQTGKTIDLLKSQILNGEWDSVINSLKDANLSNQTLIELYEEMIFDLLEIGDLSTARTLLRQSEPMNQLLESNESRYLKIEGFLSRTEFDSSLYLPKGVTKEENRKNIAEKICKELSNIPPSRLLTLLNQSLTYQIKQGLINPQPPFNLFSGNQLAGQSSRDEVISQQMSKIKFPKGYHPNCLKFVGGESNSLITGSKDGLIEVWNILNGKLRKELDYQANKQFMVMSDSVLALALTDDGELLASGSKNGDITVWKLSTGTPIKHFPQAHTEGVSTLEFSKTSSNHILAGGLDGTIKVFGMKSGKKLKEFRGHTSYINQVKFINQDNLIISASSDGSIKIWDFSTTKCVNILNYSNLDKGYMPLATVSILGLVVLKVTSKSNTLHLINYKGKILNSYTKPEAQKVEPKAEDLLGSKKFEVKQEPMFLMSASSMKGDFIYALHEDGNIYIFEKASGELKSTLKVAENVEMTGVDSCNSQNYLATFGIENYVKIWKS</sequence>
<dbReference type="InterPro" id="IPR019775">
    <property type="entry name" value="WD40_repeat_CS"/>
</dbReference>
<dbReference type="InterPro" id="IPR015943">
    <property type="entry name" value="WD40/YVTN_repeat-like_dom_sf"/>
</dbReference>
<evidence type="ECO:0000256" key="5">
    <source>
        <dbReference type="ARBA" id="ARBA00023187"/>
    </source>
</evidence>
<comment type="subcellular location">
    <subcellularLocation>
        <location evidence="1">Nucleus speckle</location>
    </subcellularLocation>
</comment>
<dbReference type="InterPro" id="IPR001680">
    <property type="entry name" value="WD40_rpt"/>
</dbReference>
<organism evidence="11 12">
    <name type="scientific">Conidiobolus coronatus (strain ATCC 28846 / CBS 209.66 / NRRL 28638)</name>
    <name type="common">Delacroixia coronata</name>
    <dbReference type="NCBI Taxonomy" id="796925"/>
    <lineage>
        <taxon>Eukaryota</taxon>
        <taxon>Fungi</taxon>
        <taxon>Fungi incertae sedis</taxon>
        <taxon>Zoopagomycota</taxon>
        <taxon>Entomophthoromycotina</taxon>
        <taxon>Entomophthoromycetes</taxon>
        <taxon>Entomophthorales</taxon>
        <taxon>Ancylistaceae</taxon>
        <taxon>Conidiobolus</taxon>
    </lineage>
</organism>
<keyword evidence="2 9" id="KW-0853">WD repeat</keyword>
<dbReference type="InterPro" id="IPR036322">
    <property type="entry name" value="WD40_repeat_dom_sf"/>
</dbReference>
<dbReference type="SMART" id="SM00320">
    <property type="entry name" value="WD40"/>
    <property type="match status" value="5"/>
</dbReference>
<gene>
    <name evidence="11" type="ORF">CONCODRAFT_83091</name>
</gene>
<evidence type="ECO:0000256" key="3">
    <source>
        <dbReference type="ARBA" id="ARBA00022664"/>
    </source>
</evidence>
<keyword evidence="3" id="KW-0507">mRNA processing</keyword>
<dbReference type="GO" id="GO:0016607">
    <property type="term" value="C:nuclear speck"/>
    <property type="evidence" value="ECO:0007669"/>
    <property type="project" value="UniProtKB-SubCell"/>
</dbReference>
<evidence type="ECO:0000313" key="11">
    <source>
        <dbReference type="EMBL" id="KXN74126.1"/>
    </source>
</evidence>
<feature type="repeat" description="WD" evidence="9">
    <location>
        <begin position="262"/>
        <end position="303"/>
    </location>
</feature>